<feature type="transmembrane region" description="Helical" evidence="1">
    <location>
        <begin position="31"/>
        <end position="46"/>
    </location>
</feature>
<dbReference type="GeneID" id="26633737"/>
<dbReference type="EMBL" id="KP007360">
    <property type="protein sequence ID" value="AIZ02117.1"/>
    <property type="molecule type" value="Genomic_DNA"/>
</dbReference>
<dbReference type="RefSeq" id="YP_009207238.1">
    <property type="nucleotide sequence ID" value="NC_028894.1"/>
</dbReference>
<proteinExistence type="predicted"/>
<organism evidence="2 3">
    <name type="scientific">Escherichia phage vB_EcoM_VR20</name>
    <dbReference type="NCBI Taxonomy" id="1567027"/>
    <lineage>
        <taxon>Viruses</taxon>
        <taxon>Duplodnaviria</taxon>
        <taxon>Heunggongvirae</taxon>
        <taxon>Uroviricota</taxon>
        <taxon>Caudoviricetes</taxon>
        <taxon>Pantevenvirales</taxon>
        <taxon>Straboviridae</taxon>
        <taxon>Tevenvirinae</taxon>
        <taxon>Gaprivervirus</taxon>
        <taxon>Gaprivervirus vr20</taxon>
    </lineage>
</organism>
<keyword evidence="1" id="KW-0812">Transmembrane</keyword>
<dbReference type="OrthoDB" id="27639at10239"/>
<name>A0A0A7HBR3_9CAUD</name>
<evidence type="ECO:0000256" key="1">
    <source>
        <dbReference type="SAM" id="Phobius"/>
    </source>
</evidence>
<reference evidence="2 3" key="1">
    <citation type="submission" date="2014-10" db="EMBL/GenBank/DDBJ databases">
        <title>VR bacteriophages - a small but diverse group of low-temperature viruses.</title>
        <authorList>
            <person name="Kaliniene L."/>
            <person name="Meskys R."/>
            <person name="Simoliunas E."/>
            <person name="Zajanckauskaite A."/>
            <person name="Truncaite L."/>
        </authorList>
    </citation>
    <scope>NUCLEOTIDE SEQUENCE [LARGE SCALE GENOMIC DNA]</scope>
</reference>
<dbReference type="KEGG" id="vg:26633737"/>
<evidence type="ECO:0000313" key="3">
    <source>
        <dbReference type="Proteomes" id="UP000030716"/>
    </source>
</evidence>
<feature type="transmembrane region" description="Helical" evidence="1">
    <location>
        <begin position="7"/>
        <end position="25"/>
    </location>
</feature>
<keyword evidence="1" id="KW-1133">Transmembrane helix</keyword>
<keyword evidence="3" id="KW-1185">Reference proteome</keyword>
<evidence type="ECO:0000313" key="2">
    <source>
        <dbReference type="EMBL" id="AIZ02117.1"/>
    </source>
</evidence>
<gene>
    <name evidence="2" type="ORF">VR20_059</name>
</gene>
<accession>A0A0A7HBR3</accession>
<sequence>MELFLGYVVLFMAFYTFTRACWIGFFSTPDGFISVILFCIAITVLGL</sequence>
<dbReference type="Proteomes" id="UP000030716">
    <property type="component" value="Segment"/>
</dbReference>
<protein>
    <submittedName>
        <fullName evidence="2">Uncharacterized protein</fullName>
    </submittedName>
</protein>
<keyword evidence="1" id="KW-0472">Membrane</keyword>